<dbReference type="eggNOG" id="arCOG04019">
    <property type="taxonomic scope" value="Archaea"/>
</dbReference>
<reference evidence="1" key="1">
    <citation type="submission" date="2008-03" db="EMBL/GenBank/DDBJ databases">
        <title>Complete sequence of Thermoproteus neutrophilus V24Sta.</title>
        <authorList>
            <consortium name="US DOE Joint Genome Institute"/>
            <person name="Copeland A."/>
            <person name="Lucas S."/>
            <person name="Lapidus A."/>
            <person name="Glavina del Rio T."/>
            <person name="Dalin E."/>
            <person name="Tice H."/>
            <person name="Bruce D."/>
            <person name="Goodwin L."/>
            <person name="Pitluck S."/>
            <person name="Sims D."/>
            <person name="Brettin T."/>
            <person name="Detter J.C."/>
            <person name="Han C."/>
            <person name="Kuske C.R."/>
            <person name="Schmutz J."/>
            <person name="Larimer F."/>
            <person name="Land M."/>
            <person name="Hauser L."/>
            <person name="Kyrpides N."/>
            <person name="Mikhailova N."/>
            <person name="Biddle J.F."/>
            <person name="Zhang Z."/>
            <person name="Fitz-Gibbon S.T."/>
            <person name="Lowe T.M."/>
            <person name="Saltikov C."/>
            <person name="House C.H."/>
            <person name="Richardson P."/>
        </authorList>
    </citation>
    <scope>NUCLEOTIDE SEQUENCE [LARGE SCALE GENOMIC DNA]</scope>
    <source>
        <strain evidence="1">V24Sta</strain>
    </source>
</reference>
<gene>
    <name evidence="1" type="ordered locus">Tneu_1838</name>
</gene>
<dbReference type="HOGENOM" id="CLU_124268_0_0_2"/>
<dbReference type="STRING" id="444157.Tneu_1838"/>
<evidence type="ECO:0000313" key="2">
    <source>
        <dbReference type="Proteomes" id="UP000001694"/>
    </source>
</evidence>
<name>B1YB55_PYRNV</name>
<sequence>MVVNVSEVPIHKISGLALLRIRNPYAAVVYGSLADRSVNPVGSISAALNRLVWMPKFGPPYAVVSSDVAVEKVEIEKPWLLLTAWRLGLDGGVTSVEGGKSVVEHRIYMRNPLAKVTIVVPKPARSESVFATVKNATGEAAEVLKYLGLMYARITFGEYGGRKYVIDVDPVPELENREEARQVAELL</sequence>
<dbReference type="KEGG" id="tne:Tneu_1838"/>
<keyword evidence="2" id="KW-1185">Reference proteome</keyword>
<dbReference type="AlphaFoldDB" id="B1YB55"/>
<protein>
    <submittedName>
        <fullName evidence="1">Uncharacterized protein</fullName>
    </submittedName>
</protein>
<dbReference type="Proteomes" id="UP000001694">
    <property type="component" value="Chromosome"/>
</dbReference>
<accession>B1YB55</accession>
<evidence type="ECO:0000313" key="1">
    <source>
        <dbReference type="EMBL" id="ACB40755.1"/>
    </source>
</evidence>
<proteinExistence type="predicted"/>
<organism evidence="1 2">
    <name type="scientific">Pyrobaculum neutrophilum (strain DSM 2338 / JCM 9278 / NBRC 100436 / V24Sta)</name>
    <name type="common">Thermoproteus neutrophilus</name>
    <dbReference type="NCBI Taxonomy" id="444157"/>
    <lineage>
        <taxon>Archaea</taxon>
        <taxon>Thermoproteota</taxon>
        <taxon>Thermoprotei</taxon>
        <taxon>Thermoproteales</taxon>
        <taxon>Thermoproteaceae</taxon>
        <taxon>Pyrobaculum</taxon>
    </lineage>
</organism>
<dbReference type="EMBL" id="CP001014">
    <property type="protein sequence ID" value="ACB40755.1"/>
    <property type="molecule type" value="Genomic_DNA"/>
</dbReference>